<evidence type="ECO:0000313" key="3">
    <source>
        <dbReference type="EMBL" id="KAJ7352878.1"/>
    </source>
</evidence>
<organism evidence="3 4">
    <name type="scientific">Desmophyllum pertusum</name>
    <dbReference type="NCBI Taxonomy" id="174260"/>
    <lineage>
        <taxon>Eukaryota</taxon>
        <taxon>Metazoa</taxon>
        <taxon>Cnidaria</taxon>
        <taxon>Anthozoa</taxon>
        <taxon>Hexacorallia</taxon>
        <taxon>Scleractinia</taxon>
        <taxon>Caryophylliina</taxon>
        <taxon>Caryophylliidae</taxon>
        <taxon>Desmophyllum</taxon>
    </lineage>
</organism>
<evidence type="ECO:0000256" key="1">
    <source>
        <dbReference type="SAM" id="Coils"/>
    </source>
</evidence>
<accession>A0A9X0CJM4</accession>
<name>A0A9X0CJM4_9CNID</name>
<comment type="caution">
    <text evidence="3">The sequence shown here is derived from an EMBL/GenBank/DDBJ whole genome shotgun (WGS) entry which is preliminary data.</text>
</comment>
<feature type="region of interest" description="Disordered" evidence="2">
    <location>
        <begin position="246"/>
        <end position="270"/>
    </location>
</feature>
<evidence type="ECO:0008006" key="5">
    <source>
        <dbReference type="Google" id="ProtNLM"/>
    </source>
</evidence>
<evidence type="ECO:0000313" key="4">
    <source>
        <dbReference type="Proteomes" id="UP001163046"/>
    </source>
</evidence>
<feature type="coiled-coil region" evidence="1">
    <location>
        <begin position="1143"/>
        <end position="1228"/>
    </location>
</feature>
<keyword evidence="4" id="KW-1185">Reference proteome</keyword>
<dbReference type="Proteomes" id="UP001163046">
    <property type="component" value="Unassembled WGS sequence"/>
</dbReference>
<feature type="compositionally biased region" description="Acidic residues" evidence="2">
    <location>
        <begin position="253"/>
        <end position="270"/>
    </location>
</feature>
<feature type="coiled-coil region" evidence="1">
    <location>
        <begin position="271"/>
        <end position="385"/>
    </location>
</feature>
<dbReference type="EMBL" id="MU827344">
    <property type="protein sequence ID" value="KAJ7352878.1"/>
    <property type="molecule type" value="Genomic_DNA"/>
</dbReference>
<feature type="coiled-coil region" evidence="1">
    <location>
        <begin position="1072"/>
        <end position="1099"/>
    </location>
</feature>
<reference evidence="3" key="1">
    <citation type="submission" date="2023-01" db="EMBL/GenBank/DDBJ databases">
        <title>Genome assembly of the deep-sea coral Lophelia pertusa.</title>
        <authorList>
            <person name="Herrera S."/>
            <person name="Cordes E."/>
        </authorList>
    </citation>
    <scope>NUCLEOTIDE SEQUENCE</scope>
    <source>
        <strain evidence="3">USNM1676648</strain>
        <tissue evidence="3">Polyp</tissue>
    </source>
</reference>
<feature type="coiled-coil region" evidence="1">
    <location>
        <begin position="1279"/>
        <end position="1307"/>
    </location>
</feature>
<evidence type="ECO:0000256" key="2">
    <source>
        <dbReference type="SAM" id="MobiDB-lite"/>
    </source>
</evidence>
<feature type="coiled-coil region" evidence="1">
    <location>
        <begin position="836"/>
        <end position="872"/>
    </location>
</feature>
<feature type="compositionally biased region" description="Basic and acidic residues" evidence="2">
    <location>
        <begin position="642"/>
        <end position="655"/>
    </location>
</feature>
<protein>
    <recommendedName>
        <fullName evidence="5">Trichohyalin-like</fullName>
    </recommendedName>
</protein>
<dbReference type="OrthoDB" id="10072101at2759"/>
<keyword evidence="1" id="KW-0175">Coiled coil</keyword>
<gene>
    <name evidence="3" type="ORF">OS493_033144</name>
</gene>
<sequence length="1445" mass="165772">MGLLQDDSSEGMREEARVISEDDRLKRLSELKGKREELDLGVKAEQLLHVDILDMAAAYKFEVQRHRLTNKKEGDVSDEEVTVSIMADLQEEQDKESEGIMSQLQEKSQAELSALKHKQEQEHKDEVLENVATVLLEYDGKGSDQDLIKALDQKYDALKDKLLLEALQKQLGDAEWAALSEQERQKRLVKLKLEERRLRKDNQLDELHRLLGEGFETDANLRKLMGENKARYEEKLKERLARRRERLAQGLPADDEDEEDLEDGEAEGEGVSDVKAIMEDLDKRYEDEKEALMRRLQGQNERFMSEKQRQAELARLKREKIKAKQEDTFSTAALVLGLAEKQKAAVQERLRQDRQRQEQLARERLAQLRSRRKAKEQEVEDKLVTDGDTSVLQEAVMKVLEHKHQDERQALLDVLQQEQPELTEAAATMTQQQRESWLQQINSKMNALDPADKEARHKLLLEAAVFKVVNRQKYLEISQEVAVERDDVIVTLLADLQQEQDQESEKLVNDMQDKDKTELVQLQENLFQSRKDGSHENVATVVTQAEIWGTASERELSQALHYKYDALKDKLLRDALVTQVGVTEWTALSESDRFTKLAQMKLKVQALQREGKQDELQQLLGETTTINLMSLMGENGAQQKQRQIERQQKREERKAQGLADEEIAKLEAEEDTQAEQETLKKSTGNTLQDLENRLTNETEALLADVRGADTKFENEQHRHAELARMRREERQALQESTFQPSALVLGLAQARQIDLDNSSKQDQDRQKQLAQQRLVTWQQKDQSEMSKVKEELKTLETGTKPVPVSSTNIGALQEAVLKEMERKHLCEMLVMERLISEEKESDLRKVTQQLTKEQQQERLFELKELRKQWRESGPEEMTETADEQEAILREGVGLKLELSREELGQKAAEGGKELGPDEDAVSLLAALQQHQEQEAEYLLRDLAVKNPMVLKQLQSVHTMACQERWYDNLSACILGLRRTQARPAAEESPEQELVEALEQKYDALKDKLLTEALMKQMGDADWAALSERERQAKLLKLKLQEKRLRKEGKLDEASRLLGEGMKHDAALRALMGDSKAQQKQRLQERLEQLRKLKQEGAEVNEGEMAALEQVEAEGVDAVDAEVLNQLIEETVTNTEDVTTNTLLNDLSSQFEEEKEALLRALRDQDARFSSERKRQLELAKLRREQRKLKQEDNFDTAAILLGLAKQERDAKEANYEKDRARQEQLARERIAAMKARRAAKKDTSEEDAQKELEERLLKEQAEDSEIDKRNALDMEQGGLAQLQEAILNEVERKHSSEQEALTDLLAKAEADQEALAAARYLSENERQTRVEEIANERKAWRMDAVRDAMQAIPDALQTEEEKKINATRIAESRAKHMELLTDALVLQIESKRVQLLSNEVDEDKLQDEISVLLMADLQEKQTTESNAVGNVLGADKVSQGHMLSA</sequence>
<feature type="region of interest" description="Disordered" evidence="2">
    <location>
        <begin position="635"/>
        <end position="662"/>
    </location>
</feature>
<proteinExistence type="predicted"/>